<dbReference type="CDD" id="cd00109">
    <property type="entry name" value="Kunitz-type"/>
    <property type="match status" value="2"/>
</dbReference>
<dbReference type="Pfam" id="PF19028">
    <property type="entry name" value="TSP1_spondin"/>
    <property type="match status" value="1"/>
</dbReference>
<gene>
    <name evidence="7" type="ORF">OXX778_LOCUS11255</name>
</gene>
<organism evidence="7 8">
    <name type="scientific">Brachionus calyciflorus</name>
    <dbReference type="NCBI Taxonomy" id="104777"/>
    <lineage>
        <taxon>Eukaryota</taxon>
        <taxon>Metazoa</taxon>
        <taxon>Spiralia</taxon>
        <taxon>Gnathifera</taxon>
        <taxon>Rotifera</taxon>
        <taxon>Eurotatoria</taxon>
        <taxon>Monogononta</taxon>
        <taxon>Pseudotrocha</taxon>
        <taxon>Ploima</taxon>
        <taxon>Brachionidae</taxon>
        <taxon>Brachionus</taxon>
    </lineage>
</organism>
<dbReference type="OrthoDB" id="4473401at2759"/>
<dbReference type="Gene3D" id="4.10.410.10">
    <property type="entry name" value="Pancreatic trypsin inhibitor Kunitz domain"/>
    <property type="match status" value="2"/>
</dbReference>
<feature type="domain" description="BPTI/Kunitz inhibitor" evidence="6">
    <location>
        <begin position="83"/>
        <end position="133"/>
    </location>
</feature>
<accession>A0A813ZFI3</accession>
<dbReference type="PRINTS" id="PR00759">
    <property type="entry name" value="BASICPTASE"/>
</dbReference>
<sequence>MCMLPREKGPCADYEQKYYFNTLSGQCEEFTYGGCNGNDNNFESLDECESTCHALIESASNSQILPINMKPKALSYDQRKKICKYPVNEGSCNGYLKRFYFNFFTKNCEAFAYTGCEGNENNFITYESCMGTCFDLEKNYTAEAIMKASKSNGMMMYPVDCRISDWSNWTECSSNECGQMGYSYRTRTILSQEKYGGIPCPANLNEKKICFKKCDAKTDKVKLDCSVKRWGPWSECKMGKSCNDGFQERMSLPIKGCPVLKEKRMCYLGPCSP</sequence>
<keyword evidence="4" id="KW-1015">Disulfide bond</keyword>
<dbReference type="InterPro" id="IPR002223">
    <property type="entry name" value="Kunitz_BPTI"/>
</dbReference>
<dbReference type="SUPFAM" id="SSF82895">
    <property type="entry name" value="TSP-1 type 1 repeat"/>
    <property type="match status" value="2"/>
</dbReference>
<dbReference type="InterPro" id="IPR036880">
    <property type="entry name" value="Kunitz_BPTI_sf"/>
</dbReference>
<keyword evidence="3" id="KW-0722">Serine protease inhibitor</keyword>
<dbReference type="EMBL" id="CAJNOC010001882">
    <property type="protein sequence ID" value="CAF0898052.1"/>
    <property type="molecule type" value="Genomic_DNA"/>
</dbReference>
<evidence type="ECO:0000259" key="6">
    <source>
        <dbReference type="PROSITE" id="PS50279"/>
    </source>
</evidence>
<evidence type="ECO:0000313" key="7">
    <source>
        <dbReference type="EMBL" id="CAF0898052.1"/>
    </source>
</evidence>
<dbReference type="InterPro" id="IPR036383">
    <property type="entry name" value="TSP1_rpt_sf"/>
</dbReference>
<dbReference type="PROSITE" id="PS00280">
    <property type="entry name" value="BPTI_KUNITZ_1"/>
    <property type="match status" value="2"/>
</dbReference>
<keyword evidence="5" id="KW-0325">Glycoprotein</keyword>
<dbReference type="Pfam" id="PF00014">
    <property type="entry name" value="Kunitz_BPTI"/>
    <property type="match status" value="2"/>
</dbReference>
<dbReference type="PROSITE" id="PS50092">
    <property type="entry name" value="TSP1"/>
    <property type="match status" value="1"/>
</dbReference>
<dbReference type="SMART" id="SM00209">
    <property type="entry name" value="TSP1"/>
    <property type="match status" value="2"/>
</dbReference>
<dbReference type="GO" id="GO:0004867">
    <property type="term" value="F:serine-type endopeptidase inhibitor activity"/>
    <property type="evidence" value="ECO:0007669"/>
    <property type="project" value="UniProtKB-KW"/>
</dbReference>
<dbReference type="PROSITE" id="PS50279">
    <property type="entry name" value="BPTI_KUNITZ_2"/>
    <property type="match status" value="2"/>
</dbReference>
<dbReference type="PANTHER" id="PTHR10083:SF328">
    <property type="entry name" value="TISSUE FACTOR PATHWAY INHIBITOR"/>
    <property type="match status" value="1"/>
</dbReference>
<dbReference type="AlphaFoldDB" id="A0A813ZFI3"/>
<keyword evidence="2" id="KW-0732">Signal</keyword>
<dbReference type="InterPro" id="IPR000884">
    <property type="entry name" value="TSP1_rpt"/>
</dbReference>
<dbReference type="InterPro" id="IPR050098">
    <property type="entry name" value="TFPI/VKTCI-like"/>
</dbReference>
<proteinExistence type="predicted"/>
<evidence type="ECO:0000256" key="4">
    <source>
        <dbReference type="ARBA" id="ARBA00023157"/>
    </source>
</evidence>
<dbReference type="InterPro" id="IPR044004">
    <property type="entry name" value="TSP1_spondin_dom"/>
</dbReference>
<evidence type="ECO:0000256" key="5">
    <source>
        <dbReference type="ARBA" id="ARBA00023180"/>
    </source>
</evidence>
<feature type="domain" description="BPTI/Kunitz inhibitor" evidence="6">
    <location>
        <begin position="2"/>
        <end position="52"/>
    </location>
</feature>
<evidence type="ECO:0000256" key="2">
    <source>
        <dbReference type="ARBA" id="ARBA00022729"/>
    </source>
</evidence>
<dbReference type="InterPro" id="IPR020901">
    <property type="entry name" value="Prtase_inh_Kunz-CS"/>
</dbReference>
<reference evidence="7" key="1">
    <citation type="submission" date="2021-02" db="EMBL/GenBank/DDBJ databases">
        <authorList>
            <person name="Nowell W R."/>
        </authorList>
    </citation>
    <scope>NUCLEOTIDE SEQUENCE</scope>
    <source>
        <strain evidence="7">Ploen Becks lab</strain>
    </source>
</reference>
<dbReference type="Gene3D" id="2.20.100.10">
    <property type="entry name" value="Thrombospondin type-1 (TSP1) repeat"/>
    <property type="match status" value="2"/>
</dbReference>
<comment type="caution">
    <text evidence="7">The sequence shown here is derived from an EMBL/GenBank/DDBJ whole genome shotgun (WGS) entry which is preliminary data.</text>
</comment>
<keyword evidence="1" id="KW-0646">Protease inhibitor</keyword>
<keyword evidence="8" id="KW-1185">Reference proteome</keyword>
<evidence type="ECO:0000313" key="8">
    <source>
        <dbReference type="Proteomes" id="UP000663879"/>
    </source>
</evidence>
<dbReference type="PANTHER" id="PTHR10083">
    <property type="entry name" value="KUNITZ-TYPE PROTEASE INHIBITOR-RELATED"/>
    <property type="match status" value="1"/>
</dbReference>
<dbReference type="SMART" id="SM00131">
    <property type="entry name" value="KU"/>
    <property type="match status" value="2"/>
</dbReference>
<evidence type="ECO:0000256" key="3">
    <source>
        <dbReference type="ARBA" id="ARBA00022900"/>
    </source>
</evidence>
<dbReference type="Proteomes" id="UP000663879">
    <property type="component" value="Unassembled WGS sequence"/>
</dbReference>
<protein>
    <recommendedName>
        <fullName evidence="6">BPTI/Kunitz inhibitor domain-containing protein</fullName>
    </recommendedName>
</protein>
<dbReference type="GO" id="GO:0005615">
    <property type="term" value="C:extracellular space"/>
    <property type="evidence" value="ECO:0007669"/>
    <property type="project" value="TreeGrafter"/>
</dbReference>
<dbReference type="SUPFAM" id="SSF57362">
    <property type="entry name" value="BPTI-like"/>
    <property type="match status" value="2"/>
</dbReference>
<evidence type="ECO:0000256" key="1">
    <source>
        <dbReference type="ARBA" id="ARBA00022690"/>
    </source>
</evidence>
<dbReference type="FunFam" id="4.10.410.10:FF:000017">
    <property type="entry name" value="papilin isoform X2"/>
    <property type="match status" value="1"/>
</dbReference>
<name>A0A813ZFI3_9BILA</name>